<accession>A0A2H6K7W0</accession>
<dbReference type="GeneID" id="39872845"/>
<dbReference type="GO" id="GO:0003688">
    <property type="term" value="F:DNA replication origin binding"/>
    <property type="evidence" value="ECO:0007669"/>
    <property type="project" value="TreeGrafter"/>
</dbReference>
<organism evidence="1 2">
    <name type="scientific">Babesia ovata</name>
    <dbReference type="NCBI Taxonomy" id="189622"/>
    <lineage>
        <taxon>Eukaryota</taxon>
        <taxon>Sar</taxon>
        <taxon>Alveolata</taxon>
        <taxon>Apicomplexa</taxon>
        <taxon>Aconoidasida</taxon>
        <taxon>Piroplasmida</taxon>
        <taxon>Babesiidae</taxon>
        <taxon>Babesia</taxon>
    </lineage>
</organism>
<proteinExistence type="predicted"/>
<dbReference type="OrthoDB" id="343623at2759"/>
<dbReference type="VEuPathDB" id="PiroplasmaDB:BOVATA_005680"/>
<gene>
    <name evidence="1" type="ORF">BOVATA_005680</name>
</gene>
<dbReference type="RefSeq" id="XP_028865318.1">
    <property type="nucleotide sequence ID" value="XM_029009485.1"/>
</dbReference>
<dbReference type="PANTHER" id="PTHR12087">
    <property type="entry name" value="ORIGIN RECOGNITION COMPLEX SUBUNIT 4"/>
    <property type="match status" value="1"/>
</dbReference>
<dbReference type="InterPro" id="IPR027417">
    <property type="entry name" value="P-loop_NTPase"/>
</dbReference>
<dbReference type="InterPro" id="IPR016527">
    <property type="entry name" value="ORC4"/>
</dbReference>
<evidence type="ECO:0000313" key="2">
    <source>
        <dbReference type="Proteomes" id="UP000236319"/>
    </source>
</evidence>
<dbReference type="Proteomes" id="UP000236319">
    <property type="component" value="Unassembled WGS sequence"/>
</dbReference>
<dbReference type="PANTHER" id="PTHR12087:SF0">
    <property type="entry name" value="ORIGIN RECOGNITION COMPLEX SUBUNIT 4"/>
    <property type="match status" value="1"/>
</dbReference>
<dbReference type="GO" id="GO:0005664">
    <property type="term" value="C:nuclear origin of replication recognition complex"/>
    <property type="evidence" value="ECO:0007669"/>
    <property type="project" value="TreeGrafter"/>
</dbReference>
<dbReference type="EMBL" id="BDSA01000001">
    <property type="protein sequence ID" value="GBE59075.1"/>
    <property type="molecule type" value="Genomic_DNA"/>
</dbReference>
<reference evidence="1 2" key="1">
    <citation type="journal article" date="2017" name="BMC Genomics">
        <title>Whole-genome assembly of Babesia ovata and comparative genomics between closely related pathogens.</title>
        <authorList>
            <person name="Yamagishi J."/>
            <person name="Asada M."/>
            <person name="Hakimi H."/>
            <person name="Tanaka T.Q."/>
            <person name="Sugimoto C."/>
            <person name="Kawazu S."/>
        </authorList>
    </citation>
    <scope>NUCLEOTIDE SEQUENCE [LARGE SCALE GENOMIC DNA]</scope>
    <source>
        <strain evidence="1 2">Miyake</strain>
    </source>
</reference>
<keyword evidence="2" id="KW-1185">Reference proteome</keyword>
<protein>
    <submittedName>
        <fullName evidence="1">Origin recognition complex subunit 4 isoform X1, putative</fullName>
    </submittedName>
</protein>
<dbReference type="AlphaFoldDB" id="A0A2H6K7W0"/>
<dbReference type="GO" id="GO:0006270">
    <property type="term" value="P:DNA replication initiation"/>
    <property type="evidence" value="ECO:0007669"/>
    <property type="project" value="TreeGrafter"/>
</dbReference>
<dbReference type="Gene3D" id="3.40.50.300">
    <property type="entry name" value="P-loop containing nucleotide triphosphate hydrolases"/>
    <property type="match status" value="1"/>
</dbReference>
<dbReference type="SUPFAM" id="SSF52540">
    <property type="entry name" value="P-loop containing nucleoside triphosphate hydrolases"/>
    <property type="match status" value="1"/>
</dbReference>
<comment type="caution">
    <text evidence="1">The sequence shown here is derived from an EMBL/GenBank/DDBJ whole genome shotgun (WGS) entry which is preliminary data.</text>
</comment>
<sequence>MVAVRLGKAMNKAESAIVMVVGPPGSGKTYLVNAAVEMLIENDTEDMPYPPDLESEEEGLRGERIQDIPSDAGSVSDMPWTVRLVLLEAYNYRDEMKCLKHLALLIEKIAGVNTSRCGKPRLLEVQQRVIRCLKQLRKAHIFVVIVIEGVDVFTKGKNDCSVKTGTCYRRQGLLYFLGSLLDSEELAFAMVGITPDIRTVDRLEKRVRSRFMHYTVYCDRSNDYDEVMAPGRLSLLGDRAVLTLDSESKQYLGENMLCGGSATSAIAAACAQLPDDAFTKQEDGQLCISAEAVSAVFRDSGNTRWFEEIVWQLSVADHYVLVALARLHALGIVPVTLMDVERDLKDLAAYYPSEKEAIPRFQGLARVFINLVAMGVVDWVRLGVNRWGFADSGAGICDPQGANAPCRFTYYKTPQISQARPQQVVAHTSCGLAVLGDADTQVTFVGRRRERYTGHKTHLPEECPQTATKGIALFYRNF</sequence>
<name>A0A2H6K7W0_9APIC</name>
<evidence type="ECO:0000313" key="1">
    <source>
        <dbReference type="EMBL" id="GBE59075.1"/>
    </source>
</evidence>